<gene>
    <name evidence="9" type="ORF">PHATRDRAFT_44526</name>
</gene>
<keyword evidence="7" id="KW-0732">Signal</keyword>
<dbReference type="InterPro" id="IPR036398">
    <property type="entry name" value="CA_dom_sf"/>
</dbReference>
<dbReference type="EC" id="4.2.1.1" evidence="2"/>
<dbReference type="PANTHER" id="PTHR18952">
    <property type="entry name" value="CARBONIC ANHYDRASE"/>
    <property type="match status" value="1"/>
</dbReference>
<dbReference type="InterPro" id="IPR001148">
    <property type="entry name" value="CA_dom"/>
</dbReference>
<reference evidence="10" key="2">
    <citation type="submission" date="2008-08" db="EMBL/GenBank/DDBJ databases">
        <authorList>
            <consortium name="Diatom Consortium"/>
            <person name="Grigoriev I."/>
            <person name="Grimwood J."/>
            <person name="Kuo A."/>
            <person name="Otillar R.P."/>
            <person name="Salamov A."/>
            <person name="Detter J.C."/>
            <person name="Lindquist E."/>
            <person name="Shapiro H."/>
            <person name="Lucas S."/>
            <person name="Glavina del Rio T."/>
            <person name="Pitluck S."/>
            <person name="Rokhsar D."/>
            <person name="Bowler C."/>
        </authorList>
    </citation>
    <scope>GENOME REANNOTATION</scope>
    <source>
        <strain evidence="10">CCAP 1055/1</strain>
    </source>
</reference>
<comment type="catalytic activity">
    <reaction evidence="6">
        <text>hydrogencarbonate + H(+) = CO2 + H2O</text>
        <dbReference type="Rhea" id="RHEA:10748"/>
        <dbReference type="ChEBI" id="CHEBI:15377"/>
        <dbReference type="ChEBI" id="CHEBI:15378"/>
        <dbReference type="ChEBI" id="CHEBI:16526"/>
        <dbReference type="ChEBI" id="CHEBI:17544"/>
        <dbReference type="EC" id="4.2.1.1"/>
    </reaction>
</comment>
<protein>
    <recommendedName>
        <fullName evidence="2">carbonic anhydrase</fullName>
        <ecNumber evidence="2">4.2.1.1</ecNumber>
    </recommendedName>
</protein>
<evidence type="ECO:0000256" key="1">
    <source>
        <dbReference type="ARBA" id="ARBA00010718"/>
    </source>
</evidence>
<evidence type="ECO:0000256" key="4">
    <source>
        <dbReference type="ARBA" id="ARBA00022833"/>
    </source>
</evidence>
<dbReference type="PROSITE" id="PS51144">
    <property type="entry name" value="ALPHA_CA_2"/>
    <property type="match status" value="1"/>
</dbReference>
<evidence type="ECO:0000259" key="8">
    <source>
        <dbReference type="PROSITE" id="PS51144"/>
    </source>
</evidence>
<dbReference type="PANTHER" id="PTHR18952:SF265">
    <property type="entry name" value="CARBONIC ANHYDRASE"/>
    <property type="match status" value="1"/>
</dbReference>
<dbReference type="InParanoid" id="B7FUE7"/>
<dbReference type="GO" id="GO:0004089">
    <property type="term" value="F:carbonate dehydratase activity"/>
    <property type="evidence" value="ECO:0007669"/>
    <property type="project" value="UniProtKB-EC"/>
</dbReference>
<keyword evidence="10" id="KW-1185">Reference proteome</keyword>
<evidence type="ECO:0000256" key="5">
    <source>
        <dbReference type="ARBA" id="ARBA00023239"/>
    </source>
</evidence>
<dbReference type="Gene3D" id="3.10.200.10">
    <property type="entry name" value="Alpha carbonic anhydrase"/>
    <property type="match status" value="2"/>
</dbReference>
<reference evidence="9 10" key="1">
    <citation type="journal article" date="2008" name="Nature">
        <title>The Phaeodactylum genome reveals the evolutionary history of diatom genomes.</title>
        <authorList>
            <person name="Bowler C."/>
            <person name="Allen A.E."/>
            <person name="Badger J.H."/>
            <person name="Grimwood J."/>
            <person name="Jabbari K."/>
            <person name="Kuo A."/>
            <person name="Maheswari U."/>
            <person name="Martens C."/>
            <person name="Maumus F."/>
            <person name="Otillar R.P."/>
            <person name="Rayko E."/>
            <person name="Salamov A."/>
            <person name="Vandepoele K."/>
            <person name="Beszteri B."/>
            <person name="Gruber A."/>
            <person name="Heijde M."/>
            <person name="Katinka M."/>
            <person name="Mock T."/>
            <person name="Valentin K."/>
            <person name="Verret F."/>
            <person name="Berges J.A."/>
            <person name="Brownlee C."/>
            <person name="Cadoret J.P."/>
            <person name="Chiovitti A."/>
            <person name="Choi C.J."/>
            <person name="Coesel S."/>
            <person name="De Martino A."/>
            <person name="Detter J.C."/>
            <person name="Durkin C."/>
            <person name="Falciatore A."/>
            <person name="Fournet J."/>
            <person name="Haruta M."/>
            <person name="Huysman M.J."/>
            <person name="Jenkins B.D."/>
            <person name="Jiroutova K."/>
            <person name="Jorgensen R.E."/>
            <person name="Joubert Y."/>
            <person name="Kaplan A."/>
            <person name="Kroger N."/>
            <person name="Kroth P.G."/>
            <person name="La Roche J."/>
            <person name="Lindquist E."/>
            <person name="Lommer M."/>
            <person name="Martin-Jezequel V."/>
            <person name="Lopez P.J."/>
            <person name="Lucas S."/>
            <person name="Mangogna M."/>
            <person name="McGinnis K."/>
            <person name="Medlin L.K."/>
            <person name="Montsant A."/>
            <person name="Oudot-Le Secq M.P."/>
            <person name="Napoli C."/>
            <person name="Obornik M."/>
            <person name="Parker M.S."/>
            <person name="Petit J.L."/>
            <person name="Porcel B.M."/>
            <person name="Poulsen N."/>
            <person name="Robison M."/>
            <person name="Rychlewski L."/>
            <person name="Rynearson T.A."/>
            <person name="Schmutz J."/>
            <person name="Shapiro H."/>
            <person name="Siaut M."/>
            <person name="Stanley M."/>
            <person name="Sussman M.R."/>
            <person name="Taylor A.R."/>
            <person name="Vardi A."/>
            <person name="von Dassow P."/>
            <person name="Vyverman W."/>
            <person name="Willis A."/>
            <person name="Wyrwicz L.S."/>
            <person name="Rokhsar D.S."/>
            <person name="Weissenbach J."/>
            <person name="Armbrust E.V."/>
            <person name="Green B.R."/>
            <person name="Van de Peer Y."/>
            <person name="Grigoriev I.V."/>
        </authorList>
    </citation>
    <scope>NUCLEOTIDE SEQUENCE [LARGE SCALE GENOMIC DNA]</scope>
    <source>
        <strain evidence="9 10">CCAP 1055/1</strain>
    </source>
</reference>
<feature type="domain" description="Alpha-carbonic anhydrase" evidence="8">
    <location>
        <begin position="64"/>
        <end position="466"/>
    </location>
</feature>
<evidence type="ECO:0000256" key="7">
    <source>
        <dbReference type="SAM" id="SignalP"/>
    </source>
</evidence>
<dbReference type="SUPFAM" id="SSF51069">
    <property type="entry name" value="Carbonic anhydrase"/>
    <property type="match status" value="1"/>
</dbReference>
<accession>B7FUE7</accession>
<dbReference type="EMBL" id="CM000607">
    <property type="protein sequence ID" value="EEC49973.1"/>
    <property type="molecule type" value="Genomic_DNA"/>
</dbReference>
<dbReference type="AlphaFoldDB" id="B7FUE7"/>
<keyword evidence="3" id="KW-0479">Metal-binding</keyword>
<dbReference type="KEGG" id="pti:PHATRDRAFT_44526"/>
<sequence>MVGLPSVLLCTLIAFTTAQTGRDLDRFNYRGTDGTDYGPEDWDQVSCTDTETCLGWPDGFETARGWDLGENHCRWCPLGTRQCGIHHQSPIDLQRNRAVPGDPEEKECIDVHWMAYYDSTCDWENLKALNAFSIERHALKVNQPIEQLASGDYRLACRNASGRRFGRIDFSKGFSEWWLMSHMDIHVPSEHTQEGKRYDGEIHLYHFYSIPGSQSSTNNEMASVTIFLEAYDDVPDYPMLNRLICQWRQVEDKTREECGLPSVETEYPGCFYYQRGHTIDGFNTIALTQDGTQRNLRQKSRNLRPKSMSVHDLILYNYAQSQTNSSYTPKRLLHSEEDHAEADPNFDWEKFVTRQDGNANITQGNRQLLNYDHVGPWFNYFPMLGVRTEYYYRYSGTQTVPPCYGRFFEGNNRRQTNHWRVLKDPIRVTQRQVDEMHRLLKERIASVDDPLASCEPDTAAKVDENDPTKISVARPVMETRSTHYKVFCECEDWRSKFPEDVEWCKKGLQDRLFNHPYNFETDGF</sequence>
<dbReference type="InterPro" id="IPR023561">
    <property type="entry name" value="Carbonic_anhydrase_a-class"/>
</dbReference>
<keyword evidence="4" id="KW-0862">Zinc</keyword>
<dbReference type="RefSeq" id="XP_002178308.1">
    <property type="nucleotide sequence ID" value="XM_002178272.1"/>
</dbReference>
<comment type="similarity">
    <text evidence="1">Belongs to the alpha-carbonic anhydrase family.</text>
</comment>
<name>B7FUE7_PHATC</name>
<dbReference type="GeneID" id="7197785"/>
<dbReference type="PaxDb" id="2850-Phatr44526"/>
<proteinExistence type="inferred from homology"/>
<evidence type="ECO:0000313" key="10">
    <source>
        <dbReference type="Proteomes" id="UP000000759"/>
    </source>
</evidence>
<feature type="signal peptide" evidence="7">
    <location>
        <begin position="1"/>
        <end position="18"/>
    </location>
</feature>
<evidence type="ECO:0000313" key="9">
    <source>
        <dbReference type="EMBL" id="EEC49973.1"/>
    </source>
</evidence>
<evidence type="ECO:0000256" key="2">
    <source>
        <dbReference type="ARBA" id="ARBA00012925"/>
    </source>
</evidence>
<feature type="chain" id="PRO_5002855458" description="carbonic anhydrase" evidence="7">
    <location>
        <begin position="19"/>
        <end position="524"/>
    </location>
</feature>
<keyword evidence="5" id="KW-0456">Lyase</keyword>
<evidence type="ECO:0000256" key="6">
    <source>
        <dbReference type="ARBA" id="ARBA00048348"/>
    </source>
</evidence>
<evidence type="ECO:0000256" key="3">
    <source>
        <dbReference type="ARBA" id="ARBA00022723"/>
    </source>
</evidence>
<dbReference type="HOGENOM" id="CLU_525305_0_0_1"/>
<organism evidence="9 10">
    <name type="scientific">Phaeodactylum tricornutum (strain CCAP 1055/1)</name>
    <dbReference type="NCBI Taxonomy" id="556484"/>
    <lineage>
        <taxon>Eukaryota</taxon>
        <taxon>Sar</taxon>
        <taxon>Stramenopiles</taxon>
        <taxon>Ochrophyta</taxon>
        <taxon>Bacillariophyta</taxon>
        <taxon>Bacillariophyceae</taxon>
        <taxon>Bacillariophycidae</taxon>
        <taxon>Naviculales</taxon>
        <taxon>Phaeodactylaceae</taxon>
        <taxon>Phaeodactylum</taxon>
    </lineage>
</organism>
<dbReference type="Pfam" id="PF00194">
    <property type="entry name" value="Carb_anhydrase"/>
    <property type="match status" value="1"/>
</dbReference>
<dbReference type="OrthoDB" id="39947at2759"/>
<dbReference type="GO" id="GO:0008270">
    <property type="term" value="F:zinc ion binding"/>
    <property type="evidence" value="ECO:0007669"/>
    <property type="project" value="InterPro"/>
</dbReference>
<dbReference type="Proteomes" id="UP000000759">
    <property type="component" value="Chromosome 4"/>
</dbReference>